<evidence type="ECO:0000259" key="3">
    <source>
        <dbReference type="Pfam" id="PF05970"/>
    </source>
</evidence>
<evidence type="ECO:0000256" key="2">
    <source>
        <dbReference type="SAM" id="MobiDB-lite"/>
    </source>
</evidence>
<dbReference type="EC" id="5.6.2.3" evidence="1"/>
<dbReference type="InterPro" id="IPR010285">
    <property type="entry name" value="DNA_helicase_pif1-like_DEAD"/>
</dbReference>
<dbReference type="GO" id="GO:0016887">
    <property type="term" value="F:ATP hydrolysis activity"/>
    <property type="evidence" value="ECO:0007669"/>
    <property type="project" value="RHEA"/>
</dbReference>
<dbReference type="GO" id="GO:0043139">
    <property type="term" value="F:5'-3' DNA helicase activity"/>
    <property type="evidence" value="ECO:0007669"/>
    <property type="project" value="UniProtKB-EC"/>
</dbReference>
<feature type="region of interest" description="Disordered" evidence="2">
    <location>
        <begin position="1"/>
        <end position="33"/>
    </location>
</feature>
<dbReference type="PANTHER" id="PTHR45786">
    <property type="entry name" value="DNA BINDING PROTEIN-LIKE"/>
    <property type="match status" value="1"/>
</dbReference>
<dbReference type="InParanoid" id="A0A139W9Y7"/>
<keyword evidence="1" id="KW-0227">DNA damage</keyword>
<dbReference type="STRING" id="7070.A0A139W9Y7"/>
<dbReference type="GO" id="GO:0005524">
    <property type="term" value="F:ATP binding"/>
    <property type="evidence" value="ECO:0007669"/>
    <property type="project" value="UniProtKB-KW"/>
</dbReference>
<feature type="non-terminal residue" evidence="4">
    <location>
        <position position="1"/>
    </location>
</feature>
<protein>
    <recommendedName>
        <fullName evidence="1">ATP-dependent DNA helicase</fullName>
        <ecNumber evidence="1">5.6.2.3</ecNumber>
    </recommendedName>
</protein>
<dbReference type="Pfam" id="PF05970">
    <property type="entry name" value="PIF1"/>
    <property type="match status" value="1"/>
</dbReference>
<evidence type="ECO:0000256" key="1">
    <source>
        <dbReference type="RuleBase" id="RU363044"/>
    </source>
</evidence>
<organism evidence="4 5">
    <name type="scientific">Tribolium castaneum</name>
    <name type="common">Red flour beetle</name>
    <dbReference type="NCBI Taxonomy" id="7070"/>
    <lineage>
        <taxon>Eukaryota</taxon>
        <taxon>Metazoa</taxon>
        <taxon>Ecdysozoa</taxon>
        <taxon>Arthropoda</taxon>
        <taxon>Hexapoda</taxon>
        <taxon>Insecta</taxon>
        <taxon>Pterygota</taxon>
        <taxon>Neoptera</taxon>
        <taxon>Endopterygota</taxon>
        <taxon>Coleoptera</taxon>
        <taxon>Polyphaga</taxon>
        <taxon>Cucujiformia</taxon>
        <taxon>Tenebrionidae</taxon>
        <taxon>Tenebrionidae incertae sedis</taxon>
        <taxon>Tribolium</taxon>
    </lineage>
</organism>
<keyword evidence="5" id="KW-1185">Reference proteome</keyword>
<keyword evidence="1" id="KW-0233">DNA recombination</keyword>
<reference evidence="4 5" key="1">
    <citation type="journal article" date="2008" name="Nature">
        <title>The genome of the model beetle and pest Tribolium castaneum.</title>
        <authorList>
            <consortium name="Tribolium Genome Sequencing Consortium"/>
            <person name="Richards S."/>
            <person name="Gibbs R.A."/>
            <person name="Weinstock G.M."/>
            <person name="Brown S.J."/>
            <person name="Denell R."/>
            <person name="Beeman R.W."/>
            <person name="Gibbs R."/>
            <person name="Beeman R.W."/>
            <person name="Brown S.J."/>
            <person name="Bucher G."/>
            <person name="Friedrich M."/>
            <person name="Grimmelikhuijzen C.J."/>
            <person name="Klingler M."/>
            <person name="Lorenzen M."/>
            <person name="Richards S."/>
            <person name="Roth S."/>
            <person name="Schroder R."/>
            <person name="Tautz D."/>
            <person name="Zdobnov E.M."/>
            <person name="Muzny D."/>
            <person name="Gibbs R.A."/>
            <person name="Weinstock G.M."/>
            <person name="Attaway T."/>
            <person name="Bell S."/>
            <person name="Buhay C.J."/>
            <person name="Chandrabose M.N."/>
            <person name="Chavez D."/>
            <person name="Clerk-Blankenburg K.P."/>
            <person name="Cree A."/>
            <person name="Dao M."/>
            <person name="Davis C."/>
            <person name="Chacko J."/>
            <person name="Dinh H."/>
            <person name="Dugan-Rocha S."/>
            <person name="Fowler G."/>
            <person name="Garner T.T."/>
            <person name="Garnes J."/>
            <person name="Gnirke A."/>
            <person name="Hawes A."/>
            <person name="Hernandez J."/>
            <person name="Hines S."/>
            <person name="Holder M."/>
            <person name="Hume J."/>
            <person name="Jhangiani S.N."/>
            <person name="Joshi V."/>
            <person name="Khan Z.M."/>
            <person name="Jackson L."/>
            <person name="Kovar C."/>
            <person name="Kowis A."/>
            <person name="Lee S."/>
            <person name="Lewis L.R."/>
            <person name="Margolis J."/>
            <person name="Morgan M."/>
            <person name="Nazareth L.V."/>
            <person name="Nguyen N."/>
            <person name="Okwuonu G."/>
            <person name="Parker D."/>
            <person name="Richards S."/>
            <person name="Ruiz S.J."/>
            <person name="Santibanez J."/>
            <person name="Savard J."/>
            <person name="Scherer S.E."/>
            <person name="Schneider B."/>
            <person name="Sodergren E."/>
            <person name="Tautz D."/>
            <person name="Vattahil S."/>
            <person name="Villasana D."/>
            <person name="White C.S."/>
            <person name="Wright R."/>
            <person name="Park Y."/>
            <person name="Beeman R.W."/>
            <person name="Lord J."/>
            <person name="Oppert B."/>
            <person name="Lorenzen M."/>
            <person name="Brown S."/>
            <person name="Wang L."/>
            <person name="Savard J."/>
            <person name="Tautz D."/>
            <person name="Richards S."/>
            <person name="Weinstock G."/>
            <person name="Gibbs R.A."/>
            <person name="Liu Y."/>
            <person name="Worley K."/>
            <person name="Weinstock G."/>
            <person name="Elsik C.G."/>
            <person name="Reese J.T."/>
            <person name="Elhaik E."/>
            <person name="Landan G."/>
            <person name="Graur D."/>
            <person name="Arensburger P."/>
            <person name="Atkinson P."/>
            <person name="Beeman R.W."/>
            <person name="Beidler J."/>
            <person name="Brown S.J."/>
            <person name="Demuth J.P."/>
            <person name="Drury D.W."/>
            <person name="Du Y.Z."/>
            <person name="Fujiwara H."/>
            <person name="Lorenzen M."/>
            <person name="Maselli V."/>
            <person name="Osanai M."/>
            <person name="Park Y."/>
            <person name="Robertson H.M."/>
            <person name="Tu Z."/>
            <person name="Wang J.J."/>
            <person name="Wang S."/>
            <person name="Richards S."/>
            <person name="Song H."/>
            <person name="Zhang L."/>
            <person name="Sodergren E."/>
            <person name="Werner D."/>
            <person name="Stanke M."/>
            <person name="Morgenstern B."/>
            <person name="Solovyev V."/>
            <person name="Kosarev P."/>
            <person name="Brown G."/>
            <person name="Chen H.C."/>
            <person name="Ermolaeva O."/>
            <person name="Hlavina W."/>
            <person name="Kapustin Y."/>
            <person name="Kiryutin B."/>
            <person name="Kitts P."/>
            <person name="Maglott D."/>
            <person name="Pruitt K."/>
            <person name="Sapojnikov V."/>
            <person name="Souvorov A."/>
            <person name="Mackey A.J."/>
            <person name="Waterhouse R.M."/>
            <person name="Wyder S."/>
            <person name="Zdobnov E.M."/>
            <person name="Zdobnov E.M."/>
            <person name="Wyder S."/>
            <person name="Kriventseva E.V."/>
            <person name="Kadowaki T."/>
            <person name="Bork P."/>
            <person name="Aranda M."/>
            <person name="Bao R."/>
            <person name="Beermann A."/>
            <person name="Berns N."/>
            <person name="Bolognesi R."/>
            <person name="Bonneton F."/>
            <person name="Bopp D."/>
            <person name="Brown S.J."/>
            <person name="Bucher G."/>
            <person name="Butts T."/>
            <person name="Chaumot A."/>
            <person name="Denell R.E."/>
            <person name="Ferrier D.E."/>
            <person name="Friedrich M."/>
            <person name="Gordon C.M."/>
            <person name="Jindra M."/>
            <person name="Klingler M."/>
            <person name="Lan Q."/>
            <person name="Lattorff H.M."/>
            <person name="Laudet V."/>
            <person name="von Levetsow C."/>
            <person name="Liu Z."/>
            <person name="Lutz R."/>
            <person name="Lynch J.A."/>
            <person name="da Fonseca R.N."/>
            <person name="Posnien N."/>
            <person name="Reuter R."/>
            <person name="Roth S."/>
            <person name="Savard J."/>
            <person name="Schinko J.B."/>
            <person name="Schmitt C."/>
            <person name="Schoppmeier M."/>
            <person name="Schroder R."/>
            <person name="Shippy T.D."/>
            <person name="Simonnet F."/>
            <person name="Marques-Souza H."/>
            <person name="Tautz D."/>
            <person name="Tomoyasu Y."/>
            <person name="Trauner J."/>
            <person name="Van der Zee M."/>
            <person name="Vervoort M."/>
            <person name="Wittkopp N."/>
            <person name="Wimmer E.A."/>
            <person name="Yang X."/>
            <person name="Jones A.K."/>
            <person name="Sattelle D.B."/>
            <person name="Ebert P.R."/>
            <person name="Nelson D."/>
            <person name="Scott J.G."/>
            <person name="Beeman R.W."/>
            <person name="Muthukrishnan S."/>
            <person name="Kramer K.J."/>
            <person name="Arakane Y."/>
            <person name="Beeman R.W."/>
            <person name="Zhu Q."/>
            <person name="Hogenkamp D."/>
            <person name="Dixit R."/>
            <person name="Oppert B."/>
            <person name="Jiang H."/>
            <person name="Zou Z."/>
            <person name="Marshall J."/>
            <person name="Elpidina E."/>
            <person name="Vinokurov K."/>
            <person name="Oppert C."/>
            <person name="Zou Z."/>
            <person name="Evans J."/>
            <person name="Lu Z."/>
            <person name="Zhao P."/>
            <person name="Sumathipala N."/>
            <person name="Altincicek B."/>
            <person name="Vilcinskas A."/>
            <person name="Williams M."/>
            <person name="Hultmark D."/>
            <person name="Hetru C."/>
            <person name="Jiang H."/>
            <person name="Grimmelikhuijzen C.J."/>
            <person name="Hauser F."/>
            <person name="Cazzamali G."/>
            <person name="Williamson M."/>
            <person name="Park Y."/>
            <person name="Li B."/>
            <person name="Tanaka Y."/>
            <person name="Predel R."/>
            <person name="Neupert S."/>
            <person name="Schachtner J."/>
            <person name="Verleyen P."/>
            <person name="Raible F."/>
            <person name="Bork P."/>
            <person name="Friedrich M."/>
            <person name="Walden K.K."/>
            <person name="Robertson H.M."/>
            <person name="Angeli S."/>
            <person name="Foret S."/>
            <person name="Bucher G."/>
            <person name="Schuetz S."/>
            <person name="Maleszka R."/>
            <person name="Wimmer E.A."/>
            <person name="Beeman R.W."/>
            <person name="Lorenzen M."/>
            <person name="Tomoyasu Y."/>
            <person name="Miller S.C."/>
            <person name="Grossmann D."/>
            <person name="Bucher G."/>
        </authorList>
    </citation>
    <scope>NUCLEOTIDE SEQUENCE [LARGE SCALE GENOMIC DNA]</scope>
    <source>
        <strain evidence="4 5">Georgia GA2</strain>
    </source>
</reference>
<evidence type="ECO:0000313" key="5">
    <source>
        <dbReference type="Proteomes" id="UP000007266"/>
    </source>
</evidence>
<dbReference type="GO" id="GO:0000723">
    <property type="term" value="P:telomere maintenance"/>
    <property type="evidence" value="ECO:0007669"/>
    <property type="project" value="InterPro"/>
</dbReference>
<keyword evidence="1" id="KW-0378">Hydrolase</keyword>
<dbReference type="AlphaFoldDB" id="A0A139W9Y7"/>
<dbReference type="GO" id="GO:0006281">
    <property type="term" value="P:DNA repair"/>
    <property type="evidence" value="ECO:0007669"/>
    <property type="project" value="UniProtKB-KW"/>
</dbReference>
<gene>
    <name evidence="4" type="primary">AUGUSTUS-3.0.2_34949</name>
    <name evidence="4" type="ORF">TcasGA2_TC034949</name>
</gene>
<dbReference type="PANTHER" id="PTHR45786:SF74">
    <property type="entry name" value="ATP-DEPENDENT DNA HELICASE"/>
    <property type="match status" value="1"/>
</dbReference>
<dbReference type="EMBL" id="KQ971804">
    <property type="protein sequence ID" value="KYB24727.1"/>
    <property type="molecule type" value="Genomic_DNA"/>
</dbReference>
<keyword evidence="1" id="KW-0067">ATP-binding</keyword>
<feature type="domain" description="DNA helicase Pif1-like DEAD-box helicase" evidence="3">
    <location>
        <begin position="529"/>
        <end position="601"/>
    </location>
</feature>
<proteinExistence type="inferred from homology"/>
<comment type="cofactor">
    <cofactor evidence="1">
        <name>Mg(2+)</name>
        <dbReference type="ChEBI" id="CHEBI:18420"/>
    </cofactor>
</comment>
<dbReference type="InterPro" id="IPR027417">
    <property type="entry name" value="P-loop_NTPase"/>
</dbReference>
<dbReference type="Proteomes" id="UP000007266">
    <property type="component" value="Unassembled WGS sequence"/>
</dbReference>
<feature type="non-terminal residue" evidence="4">
    <location>
        <position position="602"/>
    </location>
</feature>
<reference evidence="4 5" key="2">
    <citation type="journal article" date="2010" name="Nucleic Acids Res.">
        <title>BeetleBase in 2010: revisions to provide comprehensive genomic information for Tribolium castaneum.</title>
        <authorList>
            <person name="Kim H.S."/>
            <person name="Murphy T."/>
            <person name="Xia J."/>
            <person name="Caragea D."/>
            <person name="Park Y."/>
            <person name="Beeman R.W."/>
            <person name="Lorenzen M.D."/>
            <person name="Butcher S."/>
            <person name="Manak J.R."/>
            <person name="Brown S.J."/>
        </authorList>
    </citation>
    <scope>NUCLEOTIDE SEQUENCE [LARGE SCALE GENOMIC DNA]</scope>
    <source>
        <strain evidence="4 5">Georgia GA2</strain>
    </source>
</reference>
<keyword evidence="1" id="KW-0547">Nucleotide-binding</keyword>
<keyword evidence="1" id="KW-0234">DNA repair</keyword>
<keyword evidence="1" id="KW-0347">Helicase</keyword>
<accession>A0A139W9Y7</accession>
<comment type="catalytic activity">
    <reaction evidence="1">
        <text>ATP + H2O = ADP + phosphate + H(+)</text>
        <dbReference type="Rhea" id="RHEA:13065"/>
        <dbReference type="ChEBI" id="CHEBI:15377"/>
        <dbReference type="ChEBI" id="CHEBI:15378"/>
        <dbReference type="ChEBI" id="CHEBI:30616"/>
        <dbReference type="ChEBI" id="CHEBI:43474"/>
        <dbReference type="ChEBI" id="CHEBI:456216"/>
        <dbReference type="EC" id="5.6.2.3"/>
    </reaction>
</comment>
<name>A0A139W9Y7_TRICA</name>
<dbReference type="GO" id="GO:0006310">
    <property type="term" value="P:DNA recombination"/>
    <property type="evidence" value="ECO:0007669"/>
    <property type="project" value="UniProtKB-KW"/>
</dbReference>
<evidence type="ECO:0000313" key="4">
    <source>
        <dbReference type="EMBL" id="KYB24727.1"/>
    </source>
</evidence>
<dbReference type="SUPFAM" id="SSF52540">
    <property type="entry name" value="P-loop containing nucleoside triphosphate hydrolases"/>
    <property type="match status" value="1"/>
</dbReference>
<comment type="similarity">
    <text evidence="1">Belongs to the helicase family.</text>
</comment>
<sequence length="602" mass="70139">MSQMSRYHGIRVKRMRKQEEHQQNSGTQLQIANEEHDDSRLIVCVQRDEHIEELARMYQLQIQTNSVTNELSVNIIRDPIVETRIQEMMQNDEDEEDNDNRAEVEEEIIRPVRVVVPPRRRHAEVPIRRTYRLALRTQNIEAVEAQYMGQMTTICDHCNALFFENERLPITTRGRFFCCNFGKVRLPDLVQCPRELKRLLTENTQAANNFREHIRSANSLFAMASFKATIPEDRNQNQGAWCFNVCGQIYHYIEPLPLQTNRQPKNNNYYFLDAHDAIERRTTFHGERLEADTIALLEHILRRDNPWIQSYSTMKEVLEERRLLAANEDENEVRNVIVAFKDRINDNLRNHNLPTSRSDIAAVFVGEEPPFQVDLILYPKEQPNRKHELKNLNRLADPMVYPLLFPYGEMGYDFNIPHTYEGNRRRVDVATETPPQLDEQHPNDEDVEGQDSEDVAEQKALYHIQKFLQRTNLPNIPSMQDLGLPEVTLQDDDLLRTVPLTFYDLMQTVPPHRTGANENDDINEAVARLNHDQLVAYNAIIAALQDNLQTGRAERNVFYVDGPGGTGKTYLYNVIQRVVRERLHQTYIAMAWTGMAATLLKE</sequence>
<dbReference type="Gene3D" id="3.40.50.300">
    <property type="entry name" value="P-loop containing nucleotide triphosphate hydrolases"/>
    <property type="match status" value="1"/>
</dbReference>